<dbReference type="EMBL" id="AGFM01000033">
    <property type="protein sequence ID" value="EHJ60688.1"/>
    <property type="molecule type" value="Genomic_DNA"/>
</dbReference>
<dbReference type="STRING" id="1088721.JI59_08545"/>
<sequence length="111" mass="12543">MQRHAFIVFSDPKPGCEDEYNQWYNDEHIGDVLNAPGFVAARRFRIAADPNAALPHRYVAIYEMETDDPDKVMAELTRRSDQGVFQISSALDLNGVRTFIAEEIHADTASD</sequence>
<dbReference type="SUPFAM" id="SSF54909">
    <property type="entry name" value="Dimeric alpha+beta barrel"/>
    <property type="match status" value="1"/>
</dbReference>
<dbReference type="AlphaFoldDB" id="G6ED89"/>
<evidence type="ECO:0000313" key="1">
    <source>
        <dbReference type="EMBL" id="EHJ60688.1"/>
    </source>
</evidence>
<dbReference type="Proteomes" id="UP000004030">
    <property type="component" value="Unassembled WGS sequence"/>
</dbReference>
<dbReference type="RefSeq" id="WP_007013225.1">
    <property type="nucleotide sequence ID" value="NZ_AGFM01000033.1"/>
</dbReference>
<dbReference type="InterPro" id="IPR025563">
    <property type="entry name" value="DUF4286"/>
</dbReference>
<comment type="caution">
    <text evidence="1">The sequence shown here is derived from an EMBL/GenBank/DDBJ whole genome shotgun (WGS) entry which is preliminary data.</text>
</comment>
<dbReference type="eggNOG" id="ENOG50338QF">
    <property type="taxonomic scope" value="Bacteria"/>
</dbReference>
<organism evidence="1 2">
    <name type="scientific">Novosphingobium pentaromativorans US6-1</name>
    <dbReference type="NCBI Taxonomy" id="1088721"/>
    <lineage>
        <taxon>Bacteria</taxon>
        <taxon>Pseudomonadati</taxon>
        <taxon>Pseudomonadota</taxon>
        <taxon>Alphaproteobacteria</taxon>
        <taxon>Sphingomonadales</taxon>
        <taxon>Sphingomonadaceae</taxon>
        <taxon>Novosphingobium</taxon>
    </lineage>
</organism>
<gene>
    <name evidence="1" type="ORF">NSU_2310</name>
</gene>
<name>G6ED89_9SPHN</name>
<accession>G6ED89</accession>
<reference evidence="1 2" key="1">
    <citation type="journal article" date="2012" name="J. Bacteriol.">
        <title>Genome sequence of benzo(a)pyrene-degrading bacterium Novosphingobium pentaromativorans US6-1.</title>
        <authorList>
            <person name="Luo Y.R."/>
            <person name="Kang S.G."/>
            <person name="Kim S.J."/>
            <person name="Kim M.R."/>
            <person name="Li N."/>
            <person name="Lee J.H."/>
            <person name="Kwon K.K."/>
        </authorList>
    </citation>
    <scope>NUCLEOTIDE SEQUENCE [LARGE SCALE GENOMIC DNA]</scope>
    <source>
        <strain evidence="1 2">US6-1</strain>
    </source>
</reference>
<dbReference type="Gene3D" id="3.30.70.100">
    <property type="match status" value="1"/>
</dbReference>
<keyword evidence="2" id="KW-1185">Reference proteome</keyword>
<dbReference type="OrthoDB" id="3034735at2"/>
<evidence type="ECO:0000313" key="2">
    <source>
        <dbReference type="Proteomes" id="UP000004030"/>
    </source>
</evidence>
<dbReference type="Pfam" id="PF14114">
    <property type="entry name" value="DUF4286"/>
    <property type="match status" value="1"/>
</dbReference>
<dbReference type="InterPro" id="IPR011008">
    <property type="entry name" value="Dimeric_a/b-barrel"/>
</dbReference>
<proteinExistence type="predicted"/>
<protein>
    <submittedName>
        <fullName evidence="1">Uncharacterized protein</fullName>
    </submittedName>
</protein>
<dbReference type="PATRIC" id="fig|1088721.3.peg.2288"/>